<keyword evidence="6 10" id="KW-0548">Nucleotidyltransferase</keyword>
<keyword evidence="8 10" id="KW-0460">Magnesium</keyword>
<gene>
    <name evidence="12" type="primary">rfbA</name>
    <name evidence="12" type="ORF">ACFO1S_03000</name>
</gene>
<evidence type="ECO:0000256" key="9">
    <source>
        <dbReference type="ARBA" id="ARBA00049336"/>
    </source>
</evidence>
<comment type="function">
    <text evidence="10">Catalyzes the formation of dTDP-glucose, from dTTP and glucose 1-phosphate, as well as its pyrophosphorolysis.</text>
</comment>
<evidence type="ECO:0000256" key="3">
    <source>
        <dbReference type="ARBA" id="ARBA00012461"/>
    </source>
</evidence>
<dbReference type="EMBL" id="JBHSED010000003">
    <property type="protein sequence ID" value="MFC4302410.1"/>
    <property type="molecule type" value="Genomic_DNA"/>
</dbReference>
<evidence type="ECO:0000256" key="4">
    <source>
        <dbReference type="ARBA" id="ARBA00017654"/>
    </source>
</evidence>
<dbReference type="SUPFAM" id="SSF53448">
    <property type="entry name" value="Nucleotide-diphospho-sugar transferases"/>
    <property type="match status" value="1"/>
</dbReference>
<name>A0ABV8S4Z3_9BACL</name>
<reference evidence="13" key="1">
    <citation type="journal article" date="2019" name="Int. J. Syst. Evol. Microbiol.">
        <title>The Global Catalogue of Microorganisms (GCM) 10K type strain sequencing project: providing services to taxonomists for standard genome sequencing and annotation.</title>
        <authorList>
            <consortium name="The Broad Institute Genomics Platform"/>
            <consortium name="The Broad Institute Genome Sequencing Center for Infectious Disease"/>
            <person name="Wu L."/>
            <person name="Ma J."/>
        </authorList>
    </citation>
    <scope>NUCLEOTIDE SEQUENCE [LARGE SCALE GENOMIC DNA]</scope>
    <source>
        <strain evidence="13">CGMCC 4.1641</strain>
    </source>
</reference>
<keyword evidence="5 10" id="KW-0808">Transferase</keyword>
<dbReference type="GO" id="GO:0008879">
    <property type="term" value="F:glucose-1-phosphate thymidylyltransferase activity"/>
    <property type="evidence" value="ECO:0007669"/>
    <property type="project" value="UniProtKB-EC"/>
</dbReference>
<evidence type="ECO:0000313" key="12">
    <source>
        <dbReference type="EMBL" id="MFC4302410.1"/>
    </source>
</evidence>
<comment type="caution">
    <text evidence="12">The sequence shown here is derived from an EMBL/GenBank/DDBJ whole genome shotgun (WGS) entry which is preliminary data.</text>
</comment>
<accession>A0ABV8S4Z3</accession>
<dbReference type="RefSeq" id="WP_204600724.1">
    <property type="nucleotide sequence ID" value="NZ_JBHSED010000003.1"/>
</dbReference>
<feature type="domain" description="Nucleotidyl transferase" evidence="11">
    <location>
        <begin position="2"/>
        <end position="238"/>
    </location>
</feature>
<evidence type="ECO:0000256" key="5">
    <source>
        <dbReference type="ARBA" id="ARBA00022679"/>
    </source>
</evidence>
<dbReference type="CDD" id="cd02538">
    <property type="entry name" value="G1P_TT_short"/>
    <property type="match status" value="1"/>
</dbReference>
<organism evidence="12 13">
    <name type="scientific">Cohnella boryungensis</name>
    <dbReference type="NCBI Taxonomy" id="768479"/>
    <lineage>
        <taxon>Bacteria</taxon>
        <taxon>Bacillati</taxon>
        <taxon>Bacillota</taxon>
        <taxon>Bacilli</taxon>
        <taxon>Bacillales</taxon>
        <taxon>Paenibacillaceae</taxon>
        <taxon>Cohnella</taxon>
    </lineage>
</organism>
<keyword evidence="13" id="KW-1185">Reference proteome</keyword>
<comment type="similarity">
    <text evidence="2 10">Belongs to the glucose-1-phosphate thymidylyltransferase family.</text>
</comment>
<sequence length="297" mass="32730">MKGIVMAGGSGTRLYPLTRTVSKQLLPVYNKPMIYYPISVLMAAGIREMMIIVAPEDYGRFEQLLGDGSDWGVSFSYAVQPKPEGIAQAFLLAEEFIGREGVALILGDNIFYGQRLAPTLQRAIKRNGGATVFGYRVADPERFGVVEFDAAGQARSIEEKPIAPKSSYAVTGLYIYDNQVVDIAKGLQPSARGEYEITDVNLAYLNRGGLRAEMLGRGFTWLDSGTHEALHEASRFVETIEKRRGMKVACPEEIAFGCGYITREQLLKLAEPMRKNDYGQHLLRLANRGAEVGSAYA</sequence>
<dbReference type="Gene3D" id="3.90.550.10">
    <property type="entry name" value="Spore Coat Polysaccharide Biosynthesis Protein SpsA, Chain A"/>
    <property type="match status" value="1"/>
</dbReference>
<dbReference type="NCBIfam" id="TIGR01207">
    <property type="entry name" value="rmlA"/>
    <property type="match status" value="1"/>
</dbReference>
<dbReference type="EC" id="2.7.7.24" evidence="3 10"/>
<evidence type="ECO:0000259" key="11">
    <source>
        <dbReference type="Pfam" id="PF00483"/>
    </source>
</evidence>
<dbReference type="Proteomes" id="UP001595755">
    <property type="component" value="Unassembled WGS sequence"/>
</dbReference>
<evidence type="ECO:0000256" key="1">
    <source>
        <dbReference type="ARBA" id="ARBA00001946"/>
    </source>
</evidence>
<evidence type="ECO:0000256" key="6">
    <source>
        <dbReference type="ARBA" id="ARBA00022695"/>
    </source>
</evidence>
<dbReference type="InterPro" id="IPR005835">
    <property type="entry name" value="NTP_transferase_dom"/>
</dbReference>
<evidence type="ECO:0000256" key="10">
    <source>
        <dbReference type="RuleBase" id="RU003706"/>
    </source>
</evidence>
<evidence type="ECO:0000313" key="13">
    <source>
        <dbReference type="Proteomes" id="UP001595755"/>
    </source>
</evidence>
<dbReference type="Pfam" id="PF00483">
    <property type="entry name" value="NTP_transferase"/>
    <property type="match status" value="1"/>
</dbReference>
<evidence type="ECO:0000256" key="2">
    <source>
        <dbReference type="ARBA" id="ARBA00010480"/>
    </source>
</evidence>
<dbReference type="InterPro" id="IPR029044">
    <property type="entry name" value="Nucleotide-diphossugar_trans"/>
</dbReference>
<protein>
    <recommendedName>
        <fullName evidence="4 10">Glucose-1-phosphate thymidylyltransferase</fullName>
        <ecNumber evidence="3 10">2.7.7.24</ecNumber>
    </recommendedName>
</protein>
<keyword evidence="7 10" id="KW-0479">Metal-binding</keyword>
<proteinExistence type="inferred from homology"/>
<comment type="cofactor">
    <cofactor evidence="1">
        <name>Mg(2+)</name>
        <dbReference type="ChEBI" id="CHEBI:18420"/>
    </cofactor>
</comment>
<dbReference type="PANTHER" id="PTHR43532:SF1">
    <property type="entry name" value="GLUCOSE-1-PHOSPHATE THYMIDYLYLTRANSFERASE 1"/>
    <property type="match status" value="1"/>
</dbReference>
<dbReference type="InterPro" id="IPR005907">
    <property type="entry name" value="G1P_thy_trans_s"/>
</dbReference>
<evidence type="ECO:0000256" key="7">
    <source>
        <dbReference type="ARBA" id="ARBA00022723"/>
    </source>
</evidence>
<comment type="catalytic activity">
    <reaction evidence="9 10">
        <text>dTTP + alpha-D-glucose 1-phosphate + H(+) = dTDP-alpha-D-glucose + diphosphate</text>
        <dbReference type="Rhea" id="RHEA:15225"/>
        <dbReference type="ChEBI" id="CHEBI:15378"/>
        <dbReference type="ChEBI" id="CHEBI:33019"/>
        <dbReference type="ChEBI" id="CHEBI:37568"/>
        <dbReference type="ChEBI" id="CHEBI:57477"/>
        <dbReference type="ChEBI" id="CHEBI:58601"/>
        <dbReference type="EC" id="2.7.7.24"/>
    </reaction>
</comment>
<dbReference type="PANTHER" id="PTHR43532">
    <property type="entry name" value="GLUCOSE-1-PHOSPHATE THYMIDYLYLTRANSFERASE"/>
    <property type="match status" value="1"/>
</dbReference>
<evidence type="ECO:0000256" key="8">
    <source>
        <dbReference type="ARBA" id="ARBA00022842"/>
    </source>
</evidence>